<dbReference type="GO" id="GO:0003743">
    <property type="term" value="F:translation initiation factor activity"/>
    <property type="evidence" value="ECO:0007669"/>
    <property type="project" value="InterPro"/>
</dbReference>
<dbReference type="InterPro" id="IPR005874">
    <property type="entry name" value="SUI1_euk"/>
</dbReference>
<dbReference type="Proteomes" id="UP000886885">
    <property type="component" value="Chromosome 10A"/>
</dbReference>
<evidence type="ECO:0000259" key="20">
    <source>
        <dbReference type="PROSITE" id="PS51304"/>
    </source>
</evidence>
<evidence type="ECO:0000256" key="8">
    <source>
        <dbReference type="ARBA" id="ARBA00022679"/>
    </source>
</evidence>
<comment type="caution">
    <text evidence="21">The sequence shown here is derived from an EMBL/GenBank/DDBJ whole genome shotgun (WGS) entry which is preliminary data.</text>
</comment>
<evidence type="ECO:0000256" key="5">
    <source>
        <dbReference type="ARBA" id="ARBA00005422"/>
    </source>
</evidence>
<feature type="transmembrane region" description="Helical" evidence="18">
    <location>
        <begin position="107"/>
        <end position="125"/>
    </location>
</feature>
<comment type="similarity">
    <text evidence="5">Belongs to the SUI1 family.</text>
</comment>
<keyword evidence="9 18" id="KW-0812">Transmembrane</keyword>
<evidence type="ECO:0008006" key="23">
    <source>
        <dbReference type="Google" id="ProtNLM"/>
    </source>
</evidence>
<evidence type="ECO:0000256" key="11">
    <source>
        <dbReference type="ARBA" id="ARBA00022917"/>
    </source>
</evidence>
<keyword evidence="12" id="KW-0735">Signal-anchor</keyword>
<dbReference type="SMART" id="SM00908">
    <property type="entry name" value="Gal-bind_lectin"/>
    <property type="match status" value="1"/>
</dbReference>
<evidence type="ECO:0000256" key="1">
    <source>
        <dbReference type="ARBA" id="ARBA00001936"/>
    </source>
</evidence>
<dbReference type="OrthoDB" id="2139606at2759"/>
<organism evidence="21 22">
    <name type="scientific">Populus tomentosa</name>
    <name type="common">Chinese white poplar</name>
    <dbReference type="NCBI Taxonomy" id="118781"/>
    <lineage>
        <taxon>Eukaryota</taxon>
        <taxon>Viridiplantae</taxon>
        <taxon>Streptophyta</taxon>
        <taxon>Embryophyta</taxon>
        <taxon>Tracheophyta</taxon>
        <taxon>Spermatophyta</taxon>
        <taxon>Magnoliopsida</taxon>
        <taxon>eudicotyledons</taxon>
        <taxon>Gunneridae</taxon>
        <taxon>Pentapetalae</taxon>
        <taxon>rosids</taxon>
        <taxon>fabids</taxon>
        <taxon>Malpighiales</taxon>
        <taxon>Salicaceae</taxon>
        <taxon>Saliceae</taxon>
        <taxon>Populus</taxon>
    </lineage>
</organism>
<evidence type="ECO:0000256" key="12">
    <source>
        <dbReference type="ARBA" id="ARBA00022968"/>
    </source>
</evidence>
<evidence type="ECO:0000256" key="7">
    <source>
        <dbReference type="ARBA" id="ARBA00022676"/>
    </source>
</evidence>
<dbReference type="InterPro" id="IPR001079">
    <property type="entry name" value="Galectin_CRD"/>
</dbReference>
<feature type="domain" description="Galectin" evidence="20">
    <location>
        <begin position="329"/>
        <end position="534"/>
    </location>
</feature>
<keyword evidence="7" id="KW-0328">Glycosyltransferase</keyword>
<sequence>MVGLEFEIPSAFDPFADAKQSGGAGTKEYVHIRIQQRNGKKSLTTVQGLPKELSYEKILKTLKKDFCCNGNVVQDKELGKVIQLQGDQRKNVQNFLVNQNIVKKDQIKIHASVFFVSALFAFMFVDMRRFGHLSLVFCIVDEPDYLGCARMKSLKIALSMFKMKKWSGGVVIIALAIILVFSYSLMGTRTQKKQSSYDFFRNHPAGDSHLKDNHPAKSPQSELKKATKPSKKPHYINVEGLSDLYAQNNISKDESNALVVWFQMRLLLSRSDALPETNQGIREASIAWKDLLSKIKENKAAQLSNINKTEDKNCPYSVSTDLTKSSGETILDIPCGLAEDSSISVLGIPDGHSRGFQIELLGSQLPVESNPPIILLYNVSLPGDNMTEEPFVVQNTWTQEHGWGKEERCPSHRSVNIPKVDGLVLCNEKVVRSTMEENGNASSVGDVSANVSQGIAHERANFPFVEGNAFTATLWVGLEGFHMTVNGRHETSFVYREVSEHPIGFTLYVQKLEPWLVSGVKVTGGVDILSALARGLPVPEDNDLVVDVEHLKAPPVTRKRLVMLIGIFSTGNNFERRMALRRSWMQYEAVRSGDVAVRFFIGLHKNSQVNLELWKEALVYGDIQLMPFVDYYSLISLKTIAICIMGTKILPAKYIMKTDDDAFVRIDHVLTSLKEKPSNGLLYGRISFDSSPHRDRDSKWNGHMMHIHHGLMAPVTLYHGTLQSSLSEATRKEISSGLASLLCLLFKLEDVAMGIWIEQFKNSGQEVQYMTDDRFYNAGCETDYILAHYQSPRLVLCLWEKLQKEHQPACCE</sequence>
<evidence type="ECO:0000256" key="13">
    <source>
        <dbReference type="ARBA" id="ARBA00022989"/>
    </source>
</evidence>
<keyword evidence="15 18" id="KW-0472">Membrane</keyword>
<feature type="domain" description="SUI1" evidence="19">
    <location>
        <begin position="30"/>
        <end position="100"/>
    </location>
</feature>
<dbReference type="InterPro" id="IPR001950">
    <property type="entry name" value="SUI1"/>
</dbReference>
<dbReference type="PROSITE" id="PS51304">
    <property type="entry name" value="GALECTIN"/>
    <property type="match status" value="1"/>
</dbReference>
<keyword evidence="22" id="KW-1185">Reference proteome</keyword>
<protein>
    <recommendedName>
        <fullName evidence="23">SUI1 domain-containing protein</fullName>
    </recommendedName>
</protein>
<evidence type="ECO:0000256" key="2">
    <source>
        <dbReference type="ARBA" id="ARBA00003130"/>
    </source>
</evidence>
<keyword evidence="16" id="KW-0464">Manganese</keyword>
<evidence type="ECO:0000256" key="6">
    <source>
        <dbReference type="ARBA" id="ARBA00008661"/>
    </source>
</evidence>
<dbReference type="Pfam" id="PF01253">
    <property type="entry name" value="SUI1"/>
    <property type="match status" value="1"/>
</dbReference>
<evidence type="ECO:0000313" key="21">
    <source>
        <dbReference type="EMBL" id="KAG6759833.1"/>
    </source>
</evidence>
<keyword evidence="14" id="KW-0333">Golgi apparatus</keyword>
<keyword evidence="13 18" id="KW-1133">Transmembrane helix</keyword>
<gene>
    <name evidence="21" type="ORF">POTOM_036326</name>
</gene>
<evidence type="ECO:0000256" key="3">
    <source>
        <dbReference type="ARBA" id="ARBA00004323"/>
    </source>
</evidence>
<comment type="subcellular location">
    <subcellularLocation>
        <location evidence="3">Golgi apparatus membrane</location>
        <topology evidence="3">Single-pass type II membrane protein</topology>
    </subcellularLocation>
</comment>
<evidence type="ECO:0000259" key="19">
    <source>
        <dbReference type="PROSITE" id="PS50296"/>
    </source>
</evidence>
<comment type="function">
    <text evidence="2">Probably involved in translation.</text>
</comment>
<dbReference type="InterPro" id="IPR002659">
    <property type="entry name" value="Glyco_trans_31"/>
</dbReference>
<dbReference type="Pfam" id="PF01762">
    <property type="entry name" value="Galactosyl_T"/>
    <property type="match status" value="1"/>
</dbReference>
<dbReference type="GO" id="GO:0016758">
    <property type="term" value="F:hexosyltransferase activity"/>
    <property type="evidence" value="ECO:0007669"/>
    <property type="project" value="InterPro"/>
</dbReference>
<dbReference type="NCBIfam" id="TIGR01160">
    <property type="entry name" value="SUI1_MOF2"/>
    <property type="match status" value="1"/>
</dbReference>
<evidence type="ECO:0000256" key="10">
    <source>
        <dbReference type="ARBA" id="ARBA00022845"/>
    </source>
</evidence>
<comment type="pathway">
    <text evidence="4">Protein modification; protein glycosylation.</text>
</comment>
<feature type="region of interest" description="Disordered" evidence="17">
    <location>
        <begin position="206"/>
        <end position="233"/>
    </location>
</feature>
<proteinExistence type="inferred from homology"/>
<feature type="compositionally biased region" description="Basic and acidic residues" evidence="17">
    <location>
        <begin position="206"/>
        <end position="215"/>
    </location>
</feature>
<dbReference type="PROSITE" id="PS50296">
    <property type="entry name" value="SUI1"/>
    <property type="match status" value="1"/>
</dbReference>
<accession>A0A8X7YUN3</accession>
<dbReference type="GO" id="GO:0030246">
    <property type="term" value="F:carbohydrate binding"/>
    <property type="evidence" value="ECO:0007669"/>
    <property type="project" value="InterPro"/>
</dbReference>
<evidence type="ECO:0000256" key="4">
    <source>
        <dbReference type="ARBA" id="ARBA00004922"/>
    </source>
</evidence>
<evidence type="ECO:0000256" key="9">
    <source>
        <dbReference type="ARBA" id="ARBA00022692"/>
    </source>
</evidence>
<dbReference type="GO" id="GO:0006417">
    <property type="term" value="P:regulation of translation"/>
    <property type="evidence" value="ECO:0007669"/>
    <property type="project" value="UniProtKB-KW"/>
</dbReference>
<dbReference type="CDD" id="cd11566">
    <property type="entry name" value="eIF1_SUI1"/>
    <property type="match status" value="1"/>
</dbReference>
<dbReference type="Pfam" id="PF00337">
    <property type="entry name" value="Gal-bind_lectin"/>
    <property type="match status" value="1"/>
</dbReference>
<reference evidence="21" key="1">
    <citation type="journal article" date="2020" name="bioRxiv">
        <title>Hybrid origin of Populus tomentosa Carr. identified through genome sequencing and phylogenomic analysis.</title>
        <authorList>
            <person name="An X."/>
            <person name="Gao K."/>
            <person name="Chen Z."/>
            <person name="Li J."/>
            <person name="Yang X."/>
            <person name="Yang X."/>
            <person name="Zhou J."/>
            <person name="Guo T."/>
            <person name="Zhao T."/>
            <person name="Huang S."/>
            <person name="Miao D."/>
            <person name="Khan W.U."/>
            <person name="Rao P."/>
            <person name="Ye M."/>
            <person name="Lei B."/>
            <person name="Liao W."/>
            <person name="Wang J."/>
            <person name="Ji L."/>
            <person name="Li Y."/>
            <person name="Guo B."/>
            <person name="Mustafa N.S."/>
            <person name="Li S."/>
            <person name="Yun Q."/>
            <person name="Keller S.R."/>
            <person name="Mao J."/>
            <person name="Zhang R."/>
            <person name="Strauss S.H."/>
        </authorList>
    </citation>
    <scope>NUCLEOTIDE SEQUENCE</scope>
    <source>
        <strain evidence="21">GM15</strain>
        <tissue evidence="21">Leaf</tissue>
    </source>
</reference>
<evidence type="ECO:0000256" key="18">
    <source>
        <dbReference type="SAM" id="Phobius"/>
    </source>
</evidence>
<evidence type="ECO:0000256" key="15">
    <source>
        <dbReference type="ARBA" id="ARBA00023136"/>
    </source>
</evidence>
<name>A0A8X7YUN3_POPTO</name>
<evidence type="ECO:0000256" key="14">
    <source>
        <dbReference type="ARBA" id="ARBA00023034"/>
    </source>
</evidence>
<dbReference type="PANTHER" id="PTHR10388">
    <property type="entry name" value="EUKARYOTIC TRANSLATION INITIATION FACTOR SUI1"/>
    <property type="match status" value="1"/>
</dbReference>
<comment type="cofactor">
    <cofactor evidence="1">
        <name>Mn(2+)</name>
        <dbReference type="ChEBI" id="CHEBI:29035"/>
    </cofactor>
</comment>
<keyword evidence="11" id="KW-0648">Protein biosynthesis</keyword>
<keyword evidence="8" id="KW-0808">Transferase</keyword>
<feature type="transmembrane region" description="Helical" evidence="18">
    <location>
        <begin position="166"/>
        <end position="186"/>
    </location>
</feature>
<dbReference type="AlphaFoldDB" id="A0A8X7YUN3"/>
<evidence type="ECO:0000256" key="17">
    <source>
        <dbReference type="SAM" id="MobiDB-lite"/>
    </source>
</evidence>
<keyword evidence="10" id="KW-0810">Translation regulation</keyword>
<comment type="similarity">
    <text evidence="6">Belongs to the glycosyltransferase 31 family.</text>
</comment>
<dbReference type="GO" id="GO:0003729">
    <property type="term" value="F:mRNA binding"/>
    <property type="evidence" value="ECO:0007669"/>
    <property type="project" value="UniProtKB-ARBA"/>
</dbReference>
<dbReference type="GO" id="GO:0000139">
    <property type="term" value="C:Golgi membrane"/>
    <property type="evidence" value="ECO:0007669"/>
    <property type="project" value="UniProtKB-SubCell"/>
</dbReference>
<dbReference type="EMBL" id="JAAWWB010000019">
    <property type="protein sequence ID" value="KAG6759833.1"/>
    <property type="molecule type" value="Genomic_DNA"/>
</dbReference>
<evidence type="ECO:0000256" key="16">
    <source>
        <dbReference type="ARBA" id="ARBA00023211"/>
    </source>
</evidence>
<evidence type="ECO:0000313" key="22">
    <source>
        <dbReference type="Proteomes" id="UP000886885"/>
    </source>
</evidence>
<dbReference type="FunFam" id="3.30.780.10:FF:000001">
    <property type="entry name" value="Eukaryotic translation initiation factor SUI1"/>
    <property type="match status" value="1"/>
</dbReference>